<dbReference type="EMBL" id="JAWQEG010003531">
    <property type="protein sequence ID" value="KAK3865740.1"/>
    <property type="molecule type" value="Genomic_DNA"/>
</dbReference>
<organism evidence="2 3">
    <name type="scientific">Petrolisthes cinctipes</name>
    <name type="common">Flat porcelain crab</name>
    <dbReference type="NCBI Taxonomy" id="88211"/>
    <lineage>
        <taxon>Eukaryota</taxon>
        <taxon>Metazoa</taxon>
        <taxon>Ecdysozoa</taxon>
        <taxon>Arthropoda</taxon>
        <taxon>Crustacea</taxon>
        <taxon>Multicrustacea</taxon>
        <taxon>Malacostraca</taxon>
        <taxon>Eumalacostraca</taxon>
        <taxon>Eucarida</taxon>
        <taxon>Decapoda</taxon>
        <taxon>Pleocyemata</taxon>
        <taxon>Anomura</taxon>
        <taxon>Galatheoidea</taxon>
        <taxon>Porcellanidae</taxon>
        <taxon>Petrolisthes</taxon>
    </lineage>
</organism>
<accession>A0AAE1F1J4</accession>
<comment type="caution">
    <text evidence="2">The sequence shown here is derived from an EMBL/GenBank/DDBJ whole genome shotgun (WGS) entry which is preliminary data.</text>
</comment>
<dbReference type="AlphaFoldDB" id="A0AAE1F1J4"/>
<evidence type="ECO:0000256" key="1">
    <source>
        <dbReference type="SAM" id="MobiDB-lite"/>
    </source>
</evidence>
<reference evidence="2" key="1">
    <citation type="submission" date="2023-10" db="EMBL/GenBank/DDBJ databases">
        <title>Genome assemblies of two species of porcelain crab, Petrolisthes cinctipes and Petrolisthes manimaculis (Anomura: Porcellanidae).</title>
        <authorList>
            <person name="Angst P."/>
        </authorList>
    </citation>
    <scope>NUCLEOTIDE SEQUENCE</scope>
    <source>
        <strain evidence="2">PB745_01</strain>
        <tissue evidence="2">Gill</tissue>
    </source>
</reference>
<evidence type="ECO:0000313" key="2">
    <source>
        <dbReference type="EMBL" id="KAK3865740.1"/>
    </source>
</evidence>
<name>A0AAE1F1J4_PETCI</name>
<keyword evidence="3" id="KW-1185">Reference proteome</keyword>
<feature type="region of interest" description="Disordered" evidence="1">
    <location>
        <begin position="114"/>
        <end position="143"/>
    </location>
</feature>
<evidence type="ECO:0000313" key="3">
    <source>
        <dbReference type="Proteomes" id="UP001286313"/>
    </source>
</evidence>
<gene>
    <name evidence="2" type="ORF">Pcinc_028675</name>
</gene>
<proteinExistence type="predicted"/>
<sequence length="143" mass="16031">MRKILQDEAREIREREERARSVVIRGLGSDPKIFNSKFKDVAKSILGQDISPDLVKIVPIKPNLIRGKIADDGLRSDILQATRLLKTHTTLSEVYIKKYLTYKQRQALIERANARSQNIRPDPPATSSVQPLSVSGNPLSGKS</sequence>
<dbReference type="Proteomes" id="UP001286313">
    <property type="component" value="Unassembled WGS sequence"/>
</dbReference>
<protein>
    <submittedName>
        <fullName evidence="2">Uncharacterized protein</fullName>
    </submittedName>
</protein>